<gene>
    <name evidence="2" type="ORF">PAESOLCIP111_05193</name>
</gene>
<dbReference type="InterPro" id="IPR024207">
    <property type="entry name" value="CotJB_dom"/>
</dbReference>
<evidence type="ECO:0000313" key="3">
    <source>
        <dbReference type="Proteomes" id="UP000693672"/>
    </source>
</evidence>
<comment type="caution">
    <text evidence="2">The sequence shown here is derived from an EMBL/GenBank/DDBJ whole genome shotgun (WGS) entry which is preliminary data.</text>
</comment>
<dbReference type="AlphaFoldDB" id="A0A916K5Q0"/>
<sequence length="88" mass="10550">MKENQLPEHYYAMLEELQAVDFVLVELNLYLDTHPFDGAAIQQYNQCAQQRMQLAHQFQMEFGPLMPFGHAFSKHPWQWVETPWPWQV</sequence>
<organism evidence="2 3">
    <name type="scientific">Paenibacillus solanacearum</name>
    <dbReference type="NCBI Taxonomy" id="2048548"/>
    <lineage>
        <taxon>Bacteria</taxon>
        <taxon>Bacillati</taxon>
        <taxon>Bacillota</taxon>
        <taxon>Bacilli</taxon>
        <taxon>Bacillales</taxon>
        <taxon>Paenibacillaceae</taxon>
        <taxon>Paenibacillus</taxon>
    </lineage>
</organism>
<dbReference type="Pfam" id="PF12652">
    <property type="entry name" value="CotJB"/>
    <property type="match status" value="1"/>
</dbReference>
<keyword evidence="3" id="KW-1185">Reference proteome</keyword>
<evidence type="ECO:0000259" key="1">
    <source>
        <dbReference type="Pfam" id="PF12652"/>
    </source>
</evidence>
<protein>
    <recommendedName>
        <fullName evidence="1">Protein CotJB domain-containing protein</fullName>
    </recommendedName>
</protein>
<reference evidence="2" key="1">
    <citation type="submission" date="2021-06" db="EMBL/GenBank/DDBJ databases">
        <authorList>
            <person name="Criscuolo A."/>
        </authorList>
    </citation>
    <scope>NUCLEOTIDE SEQUENCE</scope>
    <source>
        <strain evidence="2">CIP111600</strain>
    </source>
</reference>
<feature type="domain" description="Protein CotJB" evidence="1">
    <location>
        <begin position="12"/>
        <end position="87"/>
    </location>
</feature>
<dbReference type="Proteomes" id="UP000693672">
    <property type="component" value="Unassembled WGS sequence"/>
</dbReference>
<name>A0A916K5Q0_9BACL</name>
<dbReference type="PIRSF" id="PIRSF010606">
    <property type="entry name" value="Spore_coat_CotJB"/>
    <property type="match status" value="1"/>
</dbReference>
<accession>A0A916K5Q0</accession>
<dbReference type="InterPro" id="IPR016571">
    <property type="entry name" value="Spore_coat_assembly_CotJB"/>
</dbReference>
<evidence type="ECO:0000313" key="2">
    <source>
        <dbReference type="EMBL" id="CAG7646568.1"/>
    </source>
</evidence>
<dbReference type="EMBL" id="CAJVAS010000035">
    <property type="protein sequence ID" value="CAG7646568.1"/>
    <property type="molecule type" value="Genomic_DNA"/>
</dbReference>
<dbReference type="RefSeq" id="WP_218094915.1">
    <property type="nucleotide sequence ID" value="NZ_CAJVAS010000035.1"/>
</dbReference>
<proteinExistence type="predicted"/>